<evidence type="ECO:0000313" key="1">
    <source>
        <dbReference type="EMBL" id="KAL0007737.1"/>
    </source>
</evidence>
<dbReference type="AlphaFoldDB" id="A0AAW2DBE1"/>
<organism evidence="1 2">
    <name type="scientific">Lithocarpus litseifolius</name>
    <dbReference type="NCBI Taxonomy" id="425828"/>
    <lineage>
        <taxon>Eukaryota</taxon>
        <taxon>Viridiplantae</taxon>
        <taxon>Streptophyta</taxon>
        <taxon>Embryophyta</taxon>
        <taxon>Tracheophyta</taxon>
        <taxon>Spermatophyta</taxon>
        <taxon>Magnoliopsida</taxon>
        <taxon>eudicotyledons</taxon>
        <taxon>Gunneridae</taxon>
        <taxon>Pentapetalae</taxon>
        <taxon>rosids</taxon>
        <taxon>fabids</taxon>
        <taxon>Fagales</taxon>
        <taxon>Fagaceae</taxon>
        <taxon>Lithocarpus</taxon>
    </lineage>
</organism>
<keyword evidence="2" id="KW-1185">Reference proteome</keyword>
<protein>
    <submittedName>
        <fullName evidence="1">Uncharacterized protein</fullName>
    </submittedName>
</protein>
<dbReference type="EMBL" id="JAZDWU010000003">
    <property type="protein sequence ID" value="KAL0007737.1"/>
    <property type="molecule type" value="Genomic_DNA"/>
</dbReference>
<name>A0AAW2DBE1_9ROSI</name>
<comment type="caution">
    <text evidence="1">The sequence shown here is derived from an EMBL/GenBank/DDBJ whole genome shotgun (WGS) entry which is preliminary data.</text>
</comment>
<evidence type="ECO:0000313" key="2">
    <source>
        <dbReference type="Proteomes" id="UP001459277"/>
    </source>
</evidence>
<reference evidence="1 2" key="1">
    <citation type="submission" date="2024-01" db="EMBL/GenBank/DDBJ databases">
        <title>A telomere-to-telomere, gap-free genome of sweet tea (Lithocarpus litseifolius).</title>
        <authorList>
            <person name="Zhou J."/>
        </authorList>
    </citation>
    <scope>NUCLEOTIDE SEQUENCE [LARGE SCALE GENOMIC DNA]</scope>
    <source>
        <strain evidence="1">Zhou-2022a</strain>
        <tissue evidence="1">Leaf</tissue>
    </source>
</reference>
<dbReference type="Proteomes" id="UP001459277">
    <property type="component" value="Unassembled WGS sequence"/>
</dbReference>
<proteinExistence type="predicted"/>
<sequence length="248" mass="27186">MASPCSTRWRRRAPLDGVAGKSYAYVVNWLDATNIWEVDTPVKPPNVLFNSFLGNIAHDQMPKYLVAESGKIEMAATCGMVAGYDGFSLGVETLIDVGIKAWVVGDDHKFRVTRHFKNRCSMDSWAALHICSLGLLLKISGKTLYTMGANLAFKSLARECRKEHKNSPFSHCRPSKSPWLDQGFPWVRRSGNSATHVAAKLSLNSSMSLSFNNDKLPSALSKSYLVAEVGKVEMAATCGIVAVLMILA</sequence>
<accession>A0AAW2DBE1</accession>
<gene>
    <name evidence="1" type="ORF">SO802_009239</name>
</gene>